<evidence type="ECO:0000256" key="2">
    <source>
        <dbReference type="ARBA" id="ARBA00023002"/>
    </source>
</evidence>
<evidence type="ECO:0000256" key="1">
    <source>
        <dbReference type="ARBA" id="ARBA00022857"/>
    </source>
</evidence>
<dbReference type="GO" id="GO:0030638">
    <property type="term" value="P:polyketide metabolic process"/>
    <property type="evidence" value="ECO:0007669"/>
    <property type="project" value="InterPro"/>
</dbReference>
<keyword evidence="2" id="KW-0560">Oxidoreductase</keyword>
<dbReference type="PANTHER" id="PTHR48106">
    <property type="entry name" value="QUINONE OXIDOREDUCTASE PIG3-RELATED"/>
    <property type="match status" value="1"/>
</dbReference>
<proteinExistence type="predicted"/>
<dbReference type="Proteomes" id="UP000446768">
    <property type="component" value="Unassembled WGS sequence"/>
</dbReference>
<feature type="domain" description="Enoyl reductase (ER)" evidence="3">
    <location>
        <begin position="11"/>
        <end position="320"/>
    </location>
</feature>
<keyword evidence="1" id="KW-0521">NADP</keyword>
<evidence type="ECO:0000259" key="3">
    <source>
        <dbReference type="SMART" id="SM00829"/>
    </source>
</evidence>
<dbReference type="AlphaFoldDB" id="A0A7X2LWM2"/>
<dbReference type="InterPro" id="IPR013149">
    <property type="entry name" value="ADH-like_C"/>
</dbReference>
<dbReference type="SMART" id="SM00829">
    <property type="entry name" value="PKS_ER"/>
    <property type="match status" value="1"/>
</dbReference>
<gene>
    <name evidence="4" type="ORF">GJ700_33870</name>
</gene>
<dbReference type="InterPro" id="IPR011032">
    <property type="entry name" value="GroES-like_sf"/>
</dbReference>
<dbReference type="Pfam" id="PF00107">
    <property type="entry name" value="ADH_zinc_N"/>
    <property type="match status" value="1"/>
</dbReference>
<dbReference type="RefSeq" id="WP_154382475.1">
    <property type="nucleotide sequence ID" value="NZ_WKJJ01000039.1"/>
</dbReference>
<dbReference type="EMBL" id="WKJJ01000039">
    <property type="protein sequence ID" value="MRV76711.1"/>
    <property type="molecule type" value="Genomic_DNA"/>
</dbReference>
<dbReference type="GO" id="GO:0035925">
    <property type="term" value="F:mRNA 3'-UTR AU-rich region binding"/>
    <property type="evidence" value="ECO:0007669"/>
    <property type="project" value="TreeGrafter"/>
</dbReference>
<dbReference type="Gene3D" id="3.10.450.50">
    <property type="match status" value="1"/>
</dbReference>
<evidence type="ECO:0000313" key="4">
    <source>
        <dbReference type="EMBL" id="MRV76711.1"/>
    </source>
</evidence>
<dbReference type="CDD" id="cd05286">
    <property type="entry name" value="QOR2"/>
    <property type="match status" value="1"/>
</dbReference>
<dbReference type="PANTHER" id="PTHR48106:SF13">
    <property type="entry name" value="QUINONE OXIDOREDUCTASE-RELATED"/>
    <property type="match status" value="1"/>
</dbReference>
<dbReference type="Pfam" id="PF07366">
    <property type="entry name" value="SnoaL"/>
    <property type="match status" value="1"/>
</dbReference>
<name>A0A7X2LWM2_9BURK</name>
<dbReference type="GO" id="GO:0070402">
    <property type="term" value="F:NADPH binding"/>
    <property type="evidence" value="ECO:0007669"/>
    <property type="project" value="TreeGrafter"/>
</dbReference>
<dbReference type="InterPro" id="IPR020843">
    <property type="entry name" value="ER"/>
</dbReference>
<sequence>MSKRVRIYQPGPASAMVHEDTPALPAPAAGEVRLRHEAIGVNFVDTMFRSGAFRAPLPLEMGVEGAGVIEQVGPGVTGFTVGDRVAYFFSFGAYADERLIEARHLVKLPRYISSDTAAATFTKGLTAWMMLYGAHQVHPGEVVLVHGAAGGVGSIVARWAKALGATVIATVGTAAKAASVRSYGIEHVLDANDPKLAQRVLTLTGGRGVDVVYELIGKATFAQSVAALRAGGELIHVGNASGSPDIDQEAIAARNIRYMQPSTGQYVAERTALERASADLFRAIEQGIFGQEVPAVYSLNGVARAHQDLADRKILGSAILRPAVPNVSDIAKAVVRRNTEEVQGGGNFALFDELFADAFVDHTPQPNCTPDKPGARALYEKLREAFPDFHAVIHWQTADGDRVTTYKTYHGTHQGAFLGVQPTGRKIQFDTVDVMRVENGQITEHWGVAHLYSLMQQLGAIA</sequence>
<dbReference type="InterPro" id="IPR009959">
    <property type="entry name" value="Cyclase_SnoaL-like"/>
</dbReference>
<dbReference type="SUPFAM" id="SSF54427">
    <property type="entry name" value="NTF2-like"/>
    <property type="match status" value="1"/>
</dbReference>
<keyword evidence="5" id="KW-1185">Reference proteome</keyword>
<organism evidence="4 5">
    <name type="scientific">Pseudoduganella rivuli</name>
    <dbReference type="NCBI Taxonomy" id="2666085"/>
    <lineage>
        <taxon>Bacteria</taxon>
        <taxon>Pseudomonadati</taxon>
        <taxon>Pseudomonadota</taxon>
        <taxon>Betaproteobacteria</taxon>
        <taxon>Burkholderiales</taxon>
        <taxon>Oxalobacteraceae</taxon>
        <taxon>Telluria group</taxon>
        <taxon>Pseudoduganella</taxon>
    </lineage>
</organism>
<dbReference type="GO" id="GO:0005829">
    <property type="term" value="C:cytosol"/>
    <property type="evidence" value="ECO:0007669"/>
    <property type="project" value="TreeGrafter"/>
</dbReference>
<dbReference type="InterPro" id="IPR047618">
    <property type="entry name" value="QOR-like"/>
</dbReference>
<protein>
    <submittedName>
        <fullName evidence="4">Zinc-binding dehydrogenase</fullName>
    </submittedName>
</protein>
<dbReference type="Gene3D" id="3.90.180.10">
    <property type="entry name" value="Medium-chain alcohol dehydrogenases, catalytic domain"/>
    <property type="match status" value="1"/>
</dbReference>
<dbReference type="SUPFAM" id="SSF51735">
    <property type="entry name" value="NAD(P)-binding Rossmann-fold domains"/>
    <property type="match status" value="1"/>
</dbReference>
<comment type="caution">
    <text evidence="4">The sequence shown here is derived from an EMBL/GenBank/DDBJ whole genome shotgun (WGS) entry which is preliminary data.</text>
</comment>
<dbReference type="Pfam" id="PF08240">
    <property type="entry name" value="ADH_N"/>
    <property type="match status" value="1"/>
</dbReference>
<dbReference type="SUPFAM" id="SSF50129">
    <property type="entry name" value="GroES-like"/>
    <property type="match status" value="1"/>
</dbReference>
<dbReference type="InterPro" id="IPR032710">
    <property type="entry name" value="NTF2-like_dom_sf"/>
</dbReference>
<reference evidence="4 5" key="1">
    <citation type="submission" date="2019-11" db="EMBL/GenBank/DDBJ databases">
        <title>Novel species isolated from a subtropical stream in China.</title>
        <authorList>
            <person name="Lu H."/>
        </authorList>
    </citation>
    <scope>NUCLEOTIDE SEQUENCE [LARGE SCALE GENOMIC DNA]</scope>
    <source>
        <strain evidence="4 5">FT92W</strain>
    </source>
</reference>
<dbReference type="GO" id="GO:0003960">
    <property type="term" value="F:quinone reductase (NADPH) activity"/>
    <property type="evidence" value="ECO:0007669"/>
    <property type="project" value="InterPro"/>
</dbReference>
<dbReference type="Gene3D" id="3.40.50.720">
    <property type="entry name" value="NAD(P)-binding Rossmann-like Domain"/>
    <property type="match status" value="1"/>
</dbReference>
<dbReference type="InterPro" id="IPR036291">
    <property type="entry name" value="NAD(P)-bd_dom_sf"/>
</dbReference>
<accession>A0A7X2LWM2</accession>
<dbReference type="InterPro" id="IPR013154">
    <property type="entry name" value="ADH-like_N"/>
</dbReference>
<evidence type="ECO:0000313" key="5">
    <source>
        <dbReference type="Proteomes" id="UP000446768"/>
    </source>
</evidence>